<evidence type="ECO:0000256" key="6">
    <source>
        <dbReference type="ARBA" id="ARBA00022963"/>
    </source>
</evidence>
<keyword evidence="6" id="KW-0442">Lipid degradation</keyword>
<evidence type="ECO:0000256" key="7">
    <source>
        <dbReference type="ARBA" id="ARBA00023098"/>
    </source>
</evidence>
<dbReference type="CDD" id="cd01837">
    <property type="entry name" value="SGNH_plant_lipase_like"/>
    <property type="match status" value="1"/>
</dbReference>
<reference evidence="9 10" key="1">
    <citation type="submission" date="2021-02" db="EMBL/GenBank/DDBJ databases">
        <title>Plant Genome Project.</title>
        <authorList>
            <person name="Zhang R.-G."/>
        </authorList>
    </citation>
    <scope>NUCLEOTIDE SEQUENCE [LARGE SCALE GENOMIC DNA]</scope>
    <source>
        <tissue evidence="9">Leaves</tissue>
    </source>
</reference>
<dbReference type="PANTHER" id="PTHR45650:SF14">
    <property type="entry name" value="GDSL ESTERASE_LIPASE 7-LIKE"/>
    <property type="match status" value="1"/>
</dbReference>
<keyword evidence="4" id="KW-0732">Signal</keyword>
<evidence type="ECO:0000256" key="5">
    <source>
        <dbReference type="ARBA" id="ARBA00022801"/>
    </source>
</evidence>
<evidence type="ECO:0000256" key="8">
    <source>
        <dbReference type="SAM" id="Phobius"/>
    </source>
</evidence>
<dbReference type="PANTHER" id="PTHR45650">
    <property type="entry name" value="GDSL-LIKE LIPASE/ACYLHYDROLASE-RELATED"/>
    <property type="match status" value="1"/>
</dbReference>
<dbReference type="EMBL" id="JAFEMO010000189">
    <property type="protein sequence ID" value="KAH7522884.1"/>
    <property type="molecule type" value="Genomic_DNA"/>
</dbReference>
<comment type="subcellular location">
    <subcellularLocation>
        <location evidence="1">Secreted</location>
    </subcellularLocation>
</comment>
<proteinExistence type="inferred from homology"/>
<dbReference type="InterPro" id="IPR051238">
    <property type="entry name" value="GDSL_esterase/lipase"/>
</dbReference>
<organism evidence="9 10">
    <name type="scientific">Xanthoceras sorbifolium</name>
    <dbReference type="NCBI Taxonomy" id="99658"/>
    <lineage>
        <taxon>Eukaryota</taxon>
        <taxon>Viridiplantae</taxon>
        <taxon>Streptophyta</taxon>
        <taxon>Embryophyta</taxon>
        <taxon>Tracheophyta</taxon>
        <taxon>Spermatophyta</taxon>
        <taxon>Magnoliopsida</taxon>
        <taxon>eudicotyledons</taxon>
        <taxon>Gunneridae</taxon>
        <taxon>Pentapetalae</taxon>
        <taxon>rosids</taxon>
        <taxon>malvids</taxon>
        <taxon>Sapindales</taxon>
        <taxon>Sapindaceae</taxon>
        <taxon>Xanthoceroideae</taxon>
        <taxon>Xanthoceras</taxon>
    </lineage>
</organism>
<sequence>MRAEPEGQEASPIHKEVATNHMESFVADDCVLSGDFVSKISSTGVRETGTEQRGVQNAGVVLGSVGDTVLITSADTGGEVSVLPGYDSIIDSNSADTVLIIGADTDSGYGSEGLVASSGELSIVHAKGKMVEYGIVCSPKHREWKRLAREKARKMRSEILTNFYGSLFSSSDPSNEELNVVLHFIPKRVDASMNKVLAARFTMDDMQFALKGMAPWKAPGPYGLPAAFYQSFWDIMGDRMGISRTGCCCCWIFHCCVVDSGAVFHPDIAAAGSLAVAALVGSSVAAVVVLDAAGTSLAVVAPFASGAAVPRFSNTGSRQSLLGTTQDNRPHYFLKMKRNSASIFFFILLHFSPLLMIMSSNQPLAPALYVFGDSIFDSGNNNDLITFAKANYLPYGFNFIKGSGRFTNGKTVPDFIAEFLGLPYPPPYRKSKPDSVIVTGLNYASGACGILFETGISYGERLRLSKQVDLFENTVKWQLQTHYKTSQELSDYLSKSLFLITIGSNDYIGNYLDDNLFIKFIHKRNSPDQFAQLLMDTLFNQLKRLYYLGARKMVVFELGPIGCIPSFTRKQKHNGRCVEKVNQVISFFNNKLAGMLSNLTSTLKGSNFALGHVNWLGYDAVINPSKYGLTDSSNPCCKAWFNGTSGCFPFSKACSNPDQHYFWDGFHLTQTMYSTLAYRCINDTSVCMPFNLNQLVQM</sequence>
<dbReference type="InterPro" id="IPR001087">
    <property type="entry name" value="GDSL"/>
</dbReference>
<keyword evidence="5" id="KW-0378">Hydrolase</keyword>
<keyword evidence="8" id="KW-0812">Transmembrane</keyword>
<keyword evidence="10" id="KW-1185">Reference proteome</keyword>
<comment type="caution">
    <text evidence="9">The sequence shown here is derived from an EMBL/GenBank/DDBJ whole genome shotgun (WGS) entry which is preliminary data.</text>
</comment>
<accession>A0ABQ8GYT2</accession>
<dbReference type="InterPro" id="IPR036514">
    <property type="entry name" value="SGNH_hydro_sf"/>
</dbReference>
<dbReference type="Gene3D" id="3.40.50.1110">
    <property type="entry name" value="SGNH hydrolase"/>
    <property type="match status" value="1"/>
</dbReference>
<gene>
    <name evidence="9" type="ORF">JRO89_XSUnG0089900</name>
</gene>
<feature type="transmembrane region" description="Helical" evidence="8">
    <location>
        <begin position="339"/>
        <end position="358"/>
    </location>
</feature>
<protein>
    <recommendedName>
        <fullName evidence="11">GDSL esterase/lipase 7</fullName>
    </recommendedName>
</protein>
<keyword evidence="7" id="KW-0443">Lipid metabolism</keyword>
<name>A0ABQ8GYT2_9ROSI</name>
<evidence type="ECO:0000256" key="4">
    <source>
        <dbReference type="ARBA" id="ARBA00022729"/>
    </source>
</evidence>
<dbReference type="Proteomes" id="UP000827721">
    <property type="component" value="Unassembled WGS sequence"/>
</dbReference>
<dbReference type="Pfam" id="PF00657">
    <property type="entry name" value="Lipase_GDSL"/>
    <property type="match status" value="1"/>
</dbReference>
<keyword evidence="8" id="KW-1133">Transmembrane helix</keyword>
<keyword evidence="3" id="KW-0964">Secreted</keyword>
<dbReference type="InterPro" id="IPR035669">
    <property type="entry name" value="SGNH_plant_lipase-like"/>
</dbReference>
<evidence type="ECO:0000256" key="1">
    <source>
        <dbReference type="ARBA" id="ARBA00004613"/>
    </source>
</evidence>
<evidence type="ECO:0000313" key="9">
    <source>
        <dbReference type="EMBL" id="KAH7522884.1"/>
    </source>
</evidence>
<evidence type="ECO:0000256" key="2">
    <source>
        <dbReference type="ARBA" id="ARBA00008668"/>
    </source>
</evidence>
<keyword evidence="8" id="KW-0472">Membrane</keyword>
<comment type="similarity">
    <text evidence="2">Belongs to the 'GDSL' lipolytic enzyme family.</text>
</comment>
<evidence type="ECO:0000256" key="3">
    <source>
        <dbReference type="ARBA" id="ARBA00022525"/>
    </source>
</evidence>
<evidence type="ECO:0008006" key="11">
    <source>
        <dbReference type="Google" id="ProtNLM"/>
    </source>
</evidence>
<evidence type="ECO:0000313" key="10">
    <source>
        <dbReference type="Proteomes" id="UP000827721"/>
    </source>
</evidence>